<evidence type="ECO:0000313" key="2">
    <source>
        <dbReference type="Proteomes" id="UP001239111"/>
    </source>
</evidence>
<reference evidence="1" key="1">
    <citation type="submission" date="2023-04" db="EMBL/GenBank/DDBJ databases">
        <title>A chromosome-level genome assembly of the parasitoid wasp Eretmocerus hayati.</title>
        <authorList>
            <person name="Zhong Y."/>
            <person name="Liu S."/>
            <person name="Liu Y."/>
        </authorList>
    </citation>
    <scope>NUCLEOTIDE SEQUENCE</scope>
    <source>
        <strain evidence="1">ZJU_SS_LIU_2023</strain>
    </source>
</reference>
<gene>
    <name evidence="1" type="ORF">QAD02_006428</name>
</gene>
<comment type="caution">
    <text evidence="1">The sequence shown here is derived from an EMBL/GenBank/DDBJ whole genome shotgun (WGS) entry which is preliminary data.</text>
</comment>
<organism evidence="1 2">
    <name type="scientific">Eretmocerus hayati</name>
    <dbReference type="NCBI Taxonomy" id="131215"/>
    <lineage>
        <taxon>Eukaryota</taxon>
        <taxon>Metazoa</taxon>
        <taxon>Ecdysozoa</taxon>
        <taxon>Arthropoda</taxon>
        <taxon>Hexapoda</taxon>
        <taxon>Insecta</taxon>
        <taxon>Pterygota</taxon>
        <taxon>Neoptera</taxon>
        <taxon>Endopterygota</taxon>
        <taxon>Hymenoptera</taxon>
        <taxon>Apocrita</taxon>
        <taxon>Proctotrupomorpha</taxon>
        <taxon>Chalcidoidea</taxon>
        <taxon>Aphelinidae</taxon>
        <taxon>Aphelininae</taxon>
        <taxon>Eretmocerus</taxon>
    </lineage>
</organism>
<evidence type="ECO:0000313" key="1">
    <source>
        <dbReference type="EMBL" id="KAJ8664766.1"/>
    </source>
</evidence>
<proteinExistence type="predicted"/>
<dbReference type="EMBL" id="CM056744">
    <property type="protein sequence ID" value="KAJ8664766.1"/>
    <property type="molecule type" value="Genomic_DNA"/>
</dbReference>
<name>A0ACC2N1Z9_9HYME</name>
<protein>
    <submittedName>
        <fullName evidence="1">Uncharacterized protein</fullName>
    </submittedName>
</protein>
<sequence length="706" mass="80046">MIRGHSQDQQEHEALQKSFFEAVLNEDLESVSKFVKSGFRLFQSRQILCKNPQGMPLPREGDYPCYLDTIAHGNIELVTLILRAKPDLGCVDDQGNGPLQLATRLEDGQKRWRMVDLLMGAGVRPINENLKYRSTSVHEAVVMNDLELVKHFVNFGAKLNCFDFFGKFSPLHYAIDYALKDSTRSAMIENLVQLGADINLINASGSTVFHYLCESEKCTWNLVKLLLNLGAKINLANKANNSPLSLVAAHGNYELVKKMIIEFGADVNSTKQCTGSPLQIAVTRNDCKMIKLLLQTKANVHVVDEDGKNLLHYTVVKPLINQEDDDNPHTLDSLTNTNECVKILKLLMDQGALIDSKSYGKHRPFESAIRSGNMEAIKFFVGHVSHQRTNHIKFPLHRAAFSGNEKVMETIINMNIHDINEWNDSYLSPLYITVSYRQFNSTKTLIELGVNINAPCKEVDPKDATDVSWRTALSKSIITGRLKRLNKVPQHAISHYVGDPNIVRLLLSAGAYVNSPDVYQATELLLNSEKNLNRLQLFQKAESDQNEHVLEIINCLIAQVALMKSQNLRISSNLEKLLVNKIPMCVGHIEHCIDELKVMKNSTLYDRFTVYDLLNGKNITRLVNNDQVISTVQSPDFIENFKVYGKRLIDSFSLGQAKRKFMDHAKNILNRLCSFRFDELDVILYKIMDQLEIKDIRNLCMMQPQQ</sequence>
<keyword evidence="2" id="KW-1185">Reference proteome</keyword>
<accession>A0ACC2N1Z9</accession>
<dbReference type="Proteomes" id="UP001239111">
    <property type="component" value="Chromosome 4"/>
</dbReference>